<name>A0A0A9FK62_ARUDO</name>
<proteinExistence type="predicted"/>
<reference evidence="2" key="2">
    <citation type="journal article" date="2015" name="Data Brief">
        <title>Shoot transcriptome of the giant reed, Arundo donax.</title>
        <authorList>
            <person name="Barrero R.A."/>
            <person name="Guerrero F.D."/>
            <person name="Moolhuijzen P."/>
            <person name="Goolsby J.A."/>
            <person name="Tidwell J."/>
            <person name="Bellgard S.E."/>
            <person name="Bellgard M.I."/>
        </authorList>
    </citation>
    <scope>NUCLEOTIDE SEQUENCE</scope>
    <source>
        <tissue evidence="2">Shoot tissue taken approximately 20 cm above the soil surface</tissue>
    </source>
</reference>
<feature type="compositionally biased region" description="Basic and acidic residues" evidence="1">
    <location>
        <begin position="1"/>
        <end position="10"/>
    </location>
</feature>
<evidence type="ECO:0000256" key="1">
    <source>
        <dbReference type="SAM" id="MobiDB-lite"/>
    </source>
</evidence>
<organism evidence="2">
    <name type="scientific">Arundo donax</name>
    <name type="common">Giant reed</name>
    <name type="synonym">Donax arundinaceus</name>
    <dbReference type="NCBI Taxonomy" id="35708"/>
    <lineage>
        <taxon>Eukaryota</taxon>
        <taxon>Viridiplantae</taxon>
        <taxon>Streptophyta</taxon>
        <taxon>Embryophyta</taxon>
        <taxon>Tracheophyta</taxon>
        <taxon>Spermatophyta</taxon>
        <taxon>Magnoliopsida</taxon>
        <taxon>Liliopsida</taxon>
        <taxon>Poales</taxon>
        <taxon>Poaceae</taxon>
        <taxon>PACMAD clade</taxon>
        <taxon>Arundinoideae</taxon>
        <taxon>Arundineae</taxon>
        <taxon>Arundo</taxon>
    </lineage>
</organism>
<sequence length="63" mass="7065">MCHGSQESHAKILAPPSHFMSRNAQPIHQTGSSEPAHQKKKTNQISHELIRETNSRSAIWIHG</sequence>
<protein>
    <submittedName>
        <fullName evidence="2">Uncharacterized protein</fullName>
    </submittedName>
</protein>
<dbReference type="AlphaFoldDB" id="A0A0A9FK62"/>
<evidence type="ECO:0000313" key="2">
    <source>
        <dbReference type="EMBL" id="JAE08638.1"/>
    </source>
</evidence>
<feature type="compositionally biased region" description="Polar residues" evidence="1">
    <location>
        <begin position="20"/>
        <end position="35"/>
    </location>
</feature>
<feature type="region of interest" description="Disordered" evidence="1">
    <location>
        <begin position="1"/>
        <end position="63"/>
    </location>
</feature>
<reference evidence="2" key="1">
    <citation type="submission" date="2014-09" db="EMBL/GenBank/DDBJ databases">
        <authorList>
            <person name="Magalhaes I.L.F."/>
            <person name="Oliveira U."/>
            <person name="Santos F.R."/>
            <person name="Vidigal T.H.D.A."/>
            <person name="Brescovit A.D."/>
            <person name="Santos A.J."/>
        </authorList>
    </citation>
    <scope>NUCLEOTIDE SEQUENCE</scope>
    <source>
        <tissue evidence="2">Shoot tissue taken approximately 20 cm above the soil surface</tissue>
    </source>
</reference>
<dbReference type="EMBL" id="GBRH01189258">
    <property type="protein sequence ID" value="JAE08638.1"/>
    <property type="molecule type" value="Transcribed_RNA"/>
</dbReference>
<accession>A0A0A9FK62</accession>